<feature type="non-terminal residue" evidence="1">
    <location>
        <position position="109"/>
    </location>
</feature>
<keyword evidence="2" id="KW-1185">Reference proteome</keyword>
<comment type="caution">
    <text evidence="1">The sequence shown here is derived from an EMBL/GenBank/DDBJ whole genome shotgun (WGS) entry which is preliminary data.</text>
</comment>
<feature type="non-terminal residue" evidence="1">
    <location>
        <position position="1"/>
    </location>
</feature>
<gene>
    <name evidence="1" type="ORF">K0U00_50425</name>
</gene>
<accession>A0ABS7CMZ7</accession>
<dbReference type="EMBL" id="JAHZIK010003782">
    <property type="protein sequence ID" value="MBW7462298.1"/>
    <property type="molecule type" value="Genomic_DNA"/>
</dbReference>
<organism evidence="1 2">
    <name type="scientific">Paenibacillus sepulcri</name>
    <dbReference type="NCBI Taxonomy" id="359917"/>
    <lineage>
        <taxon>Bacteria</taxon>
        <taxon>Bacillati</taxon>
        <taxon>Bacillota</taxon>
        <taxon>Bacilli</taxon>
        <taxon>Bacillales</taxon>
        <taxon>Paenibacillaceae</taxon>
        <taxon>Paenibacillus</taxon>
    </lineage>
</organism>
<sequence>SGSLSVPSGKSLILDLAGYTLTVHAVYGGRLAAVQVPVGASLTIRDSGGNGMLVADASAAYGSGIGGDYQAGAGTIVIDSGNVTATSGNGAAGIGGGSDGGSGGTTIIN</sequence>
<name>A0ABS7CMZ7_9BACL</name>
<protein>
    <submittedName>
        <fullName evidence="1">Uncharacterized protein</fullName>
    </submittedName>
</protein>
<reference evidence="1 2" key="1">
    <citation type="submission" date="2021-07" db="EMBL/GenBank/DDBJ databases">
        <title>Paenibacillus radiodurans sp. nov., isolated from the southeastern edge of Tengger Desert.</title>
        <authorList>
            <person name="Zhang G."/>
        </authorList>
    </citation>
    <scope>NUCLEOTIDE SEQUENCE [LARGE SCALE GENOMIC DNA]</scope>
    <source>
        <strain evidence="1 2">CCM 7311</strain>
    </source>
</reference>
<evidence type="ECO:0000313" key="2">
    <source>
        <dbReference type="Proteomes" id="UP001519887"/>
    </source>
</evidence>
<dbReference type="Proteomes" id="UP001519887">
    <property type="component" value="Unassembled WGS sequence"/>
</dbReference>
<proteinExistence type="predicted"/>
<evidence type="ECO:0000313" key="1">
    <source>
        <dbReference type="EMBL" id="MBW7462298.1"/>
    </source>
</evidence>